<proteinExistence type="predicted"/>
<comment type="caution">
    <text evidence="1">The sequence shown here is derived from an EMBL/GenBank/DDBJ whole genome shotgun (WGS) entry which is preliminary data.</text>
</comment>
<accession>X1STR0</accession>
<dbReference type="Gene3D" id="3.30.450.30">
    <property type="entry name" value="Dynein light chain 2a, cytoplasmic"/>
    <property type="match status" value="1"/>
</dbReference>
<gene>
    <name evidence="1" type="ORF">S12H4_16483</name>
</gene>
<evidence type="ECO:0000313" key="1">
    <source>
        <dbReference type="EMBL" id="GAI78745.1"/>
    </source>
</evidence>
<dbReference type="AlphaFoldDB" id="X1STR0"/>
<reference evidence="1" key="1">
    <citation type="journal article" date="2014" name="Front. Microbiol.">
        <title>High frequency of phylogenetically diverse reductive dehalogenase-homologous genes in deep subseafloor sedimentary metagenomes.</title>
        <authorList>
            <person name="Kawai M."/>
            <person name="Futagami T."/>
            <person name="Toyoda A."/>
            <person name="Takaki Y."/>
            <person name="Nishi S."/>
            <person name="Hori S."/>
            <person name="Arai W."/>
            <person name="Tsubouchi T."/>
            <person name="Morono Y."/>
            <person name="Uchiyama I."/>
            <person name="Ito T."/>
            <person name="Fujiyama A."/>
            <person name="Inagaki F."/>
            <person name="Takami H."/>
        </authorList>
    </citation>
    <scope>NUCLEOTIDE SEQUENCE</scope>
    <source>
        <strain evidence="1">Expedition CK06-06</strain>
    </source>
</reference>
<dbReference type="EMBL" id="BARW01007975">
    <property type="protein sequence ID" value="GAI78745.1"/>
    <property type="molecule type" value="Genomic_DNA"/>
</dbReference>
<sequence>MTLILKASQRASKELEQGTFDAATIESSKGRILFDDVKESIIVVITTLEAKLGIIQLKLNAACKALEQVL</sequence>
<dbReference type="SUPFAM" id="SSF103196">
    <property type="entry name" value="Roadblock/LC7 domain"/>
    <property type="match status" value="1"/>
</dbReference>
<name>X1STR0_9ZZZZ</name>
<protein>
    <submittedName>
        <fullName evidence="1">Uncharacterized protein</fullName>
    </submittedName>
</protein>
<organism evidence="1">
    <name type="scientific">marine sediment metagenome</name>
    <dbReference type="NCBI Taxonomy" id="412755"/>
    <lineage>
        <taxon>unclassified sequences</taxon>
        <taxon>metagenomes</taxon>
        <taxon>ecological metagenomes</taxon>
    </lineage>
</organism>